<dbReference type="PANTHER" id="PTHR31299">
    <property type="entry name" value="ESTERASE, PUTATIVE (AFU_ORTHOLOGUE AFUA_1G05850)-RELATED"/>
    <property type="match status" value="1"/>
</dbReference>
<accession>A0ABW5D0H5</accession>
<protein>
    <submittedName>
        <fullName evidence="1">Erythromycin esterase family protein</fullName>
    </submittedName>
</protein>
<dbReference type="Gene3D" id="3.40.1660.10">
    <property type="entry name" value="EreA-like (biosynthetic domain)"/>
    <property type="match status" value="1"/>
</dbReference>
<evidence type="ECO:0000313" key="2">
    <source>
        <dbReference type="Proteomes" id="UP001597374"/>
    </source>
</evidence>
<reference evidence="2" key="1">
    <citation type="journal article" date="2019" name="Int. J. Syst. Evol. Microbiol.">
        <title>The Global Catalogue of Microorganisms (GCM) 10K type strain sequencing project: providing services to taxonomists for standard genome sequencing and annotation.</title>
        <authorList>
            <consortium name="The Broad Institute Genomics Platform"/>
            <consortium name="The Broad Institute Genome Sequencing Center for Infectious Disease"/>
            <person name="Wu L."/>
            <person name="Ma J."/>
        </authorList>
    </citation>
    <scope>NUCLEOTIDE SEQUENCE [LARGE SCALE GENOMIC DNA]</scope>
    <source>
        <strain evidence="2">CGMCC 4.1782</strain>
    </source>
</reference>
<organism evidence="1 2">
    <name type="scientific">Pontibacter ruber</name>
    <dbReference type="NCBI Taxonomy" id="1343895"/>
    <lineage>
        <taxon>Bacteria</taxon>
        <taxon>Pseudomonadati</taxon>
        <taxon>Bacteroidota</taxon>
        <taxon>Cytophagia</taxon>
        <taxon>Cytophagales</taxon>
        <taxon>Hymenobacteraceae</taxon>
        <taxon>Pontibacter</taxon>
    </lineage>
</organism>
<dbReference type="Pfam" id="PF05139">
    <property type="entry name" value="Erythro_esteras"/>
    <property type="match status" value="1"/>
</dbReference>
<gene>
    <name evidence="1" type="ORF">ACFSKP_14615</name>
</gene>
<dbReference type="PIRSF" id="PIRSF036794">
    <property type="entry name" value="UCP_erythr_ester"/>
    <property type="match status" value="1"/>
</dbReference>
<dbReference type="InterPro" id="IPR052036">
    <property type="entry name" value="Hydrolase/PRTase-associated"/>
</dbReference>
<dbReference type="EMBL" id="JBHUIM010000002">
    <property type="protein sequence ID" value="MFD2247498.1"/>
    <property type="molecule type" value="Genomic_DNA"/>
</dbReference>
<dbReference type="InterPro" id="IPR007815">
    <property type="entry name" value="Emycin_Estase"/>
</dbReference>
<name>A0ABW5D0H5_9BACT</name>
<evidence type="ECO:0000313" key="1">
    <source>
        <dbReference type="EMBL" id="MFD2247498.1"/>
    </source>
</evidence>
<keyword evidence="2" id="KW-1185">Reference proteome</keyword>
<dbReference type="PANTHER" id="PTHR31299:SF0">
    <property type="entry name" value="ESTERASE, PUTATIVE (AFU_ORTHOLOGUE AFUA_1G05850)-RELATED"/>
    <property type="match status" value="1"/>
</dbReference>
<dbReference type="SUPFAM" id="SSF159501">
    <property type="entry name" value="EreA/ChaN-like"/>
    <property type="match status" value="1"/>
</dbReference>
<dbReference type="RefSeq" id="WP_317233149.1">
    <property type="nucleotide sequence ID" value="NZ_JALPRR010000003.1"/>
</dbReference>
<dbReference type="InterPro" id="IPR014622">
    <property type="entry name" value="UCP036794_erythomycin"/>
</dbReference>
<comment type="caution">
    <text evidence="1">The sequence shown here is derived from an EMBL/GenBank/DDBJ whole genome shotgun (WGS) entry which is preliminary data.</text>
</comment>
<dbReference type="Gene3D" id="3.30.1870.10">
    <property type="entry name" value="EreA-like, domain 2"/>
    <property type="match status" value="1"/>
</dbReference>
<dbReference type="Proteomes" id="UP001597374">
    <property type="component" value="Unassembled WGS sequence"/>
</dbReference>
<proteinExistence type="predicted"/>
<dbReference type="CDD" id="cd14728">
    <property type="entry name" value="Ere-like"/>
    <property type="match status" value="1"/>
</dbReference>
<sequence length="379" mass="42997">MSKRLLQEKGFDFIAVEGEWADSYRVNQYIKGELRDSAATVALLRQYNRWPTWMWGNHEVASLVTWLNKYNQGKPSADKAGFFGLDVYCLWESMTELMPHIKGDQALVKAAKQVHQCFQPFSADAMQYAEAVAKADANCRAETNRLWKAMEQQTQSAEKAKTEAQFVAEQNALVALNGERYYRTAVSSNSASWNIRDHHMMQTLKRLLDFHGPNSKAIVWQHNTHVGDARYTNMAAAGEVNVGQLARKEYGDEKVFIVGFGSYSGSVIAAQKWGAPMKKIEVPPATEGSREHLLHQLSPADKIILSKNIREEKLLNRSVGHRAIGVVYNPEYEHLGNYVPSVIPKRYDAFVYIDRTNALRPIEKITVRNEPPDMYPWGT</sequence>